<evidence type="ECO:0000256" key="1">
    <source>
        <dbReference type="SAM" id="MobiDB-lite"/>
    </source>
</evidence>
<dbReference type="EMBL" id="JAVREN010000001">
    <property type="protein sequence ID" value="MDT0305406.1"/>
    <property type="molecule type" value="Genomic_DNA"/>
</dbReference>
<keyword evidence="2" id="KW-0472">Membrane</keyword>
<feature type="transmembrane region" description="Helical" evidence="2">
    <location>
        <begin position="105"/>
        <end position="125"/>
    </location>
</feature>
<feature type="transmembrane region" description="Helical" evidence="2">
    <location>
        <begin position="80"/>
        <end position="98"/>
    </location>
</feature>
<evidence type="ECO:0000256" key="2">
    <source>
        <dbReference type="SAM" id="Phobius"/>
    </source>
</evidence>
<reference evidence="4" key="1">
    <citation type="submission" date="2023-07" db="EMBL/GenBank/DDBJ databases">
        <title>30 novel species of actinomycetes from the DSMZ collection.</title>
        <authorList>
            <person name="Nouioui I."/>
        </authorList>
    </citation>
    <scope>NUCLEOTIDE SEQUENCE [LARGE SCALE GENOMIC DNA]</scope>
    <source>
        <strain evidence="4">DSM 44917</strain>
    </source>
</reference>
<protein>
    <recommendedName>
        <fullName evidence="5">DUF4199 domain-containing protein</fullName>
    </recommendedName>
</protein>
<evidence type="ECO:0000313" key="4">
    <source>
        <dbReference type="Proteomes" id="UP001183388"/>
    </source>
</evidence>
<keyword evidence="4" id="KW-1185">Reference proteome</keyword>
<accession>A0ABU2L1G9</accession>
<dbReference type="Proteomes" id="UP001183388">
    <property type="component" value="Unassembled WGS sequence"/>
</dbReference>
<keyword evidence="2" id="KW-0812">Transmembrane</keyword>
<feature type="region of interest" description="Disordered" evidence="1">
    <location>
        <begin position="1"/>
        <end position="28"/>
    </location>
</feature>
<feature type="transmembrane region" description="Helical" evidence="2">
    <location>
        <begin position="38"/>
        <end position="60"/>
    </location>
</feature>
<keyword evidence="2" id="KW-1133">Transmembrane helix</keyword>
<feature type="transmembrane region" description="Helical" evidence="2">
    <location>
        <begin position="158"/>
        <end position="179"/>
    </location>
</feature>
<sequence length="185" mass="18613">MSDFGQTPQQPGQAPGFPPPPPAPAGPGAGISQQLRTLLIVGLAGSALAFLGTFLPWITAEAPEDLGGGSDSANGMVGDGVFTLIAAILAVALFAAAFQQKKIVLAAAAGIPALIGAIFAFLNVFDPERLARADLEDQGATSEQIDMALEVFDLSSGIGIYLVTLGFLAALVAAALAGLRARAGQ</sequence>
<name>A0ABU2L1G9_9ACTN</name>
<comment type="caution">
    <text evidence="3">The sequence shown here is derived from an EMBL/GenBank/DDBJ whole genome shotgun (WGS) entry which is preliminary data.</text>
</comment>
<feature type="compositionally biased region" description="Low complexity" evidence="1">
    <location>
        <begin position="1"/>
        <end position="15"/>
    </location>
</feature>
<evidence type="ECO:0008006" key="5">
    <source>
        <dbReference type="Google" id="ProtNLM"/>
    </source>
</evidence>
<gene>
    <name evidence="3" type="ORF">RM780_00295</name>
</gene>
<proteinExistence type="predicted"/>
<dbReference type="RefSeq" id="WP_311628320.1">
    <property type="nucleotide sequence ID" value="NZ_JAVREN010000001.1"/>
</dbReference>
<organism evidence="3 4">
    <name type="scientific">Streptomyces boetiae</name>
    <dbReference type="NCBI Taxonomy" id="3075541"/>
    <lineage>
        <taxon>Bacteria</taxon>
        <taxon>Bacillati</taxon>
        <taxon>Actinomycetota</taxon>
        <taxon>Actinomycetes</taxon>
        <taxon>Kitasatosporales</taxon>
        <taxon>Streptomycetaceae</taxon>
        <taxon>Streptomyces</taxon>
    </lineage>
</organism>
<evidence type="ECO:0000313" key="3">
    <source>
        <dbReference type="EMBL" id="MDT0305406.1"/>
    </source>
</evidence>
<feature type="compositionally biased region" description="Pro residues" evidence="1">
    <location>
        <begin position="16"/>
        <end position="25"/>
    </location>
</feature>